<gene>
    <name evidence="3" type="ORF">PROFUN_00256</name>
</gene>
<evidence type="ECO:0000259" key="2">
    <source>
        <dbReference type="Pfam" id="PF10252"/>
    </source>
</evidence>
<accession>A0A2P6NXZ5</accession>
<evidence type="ECO:0000313" key="3">
    <source>
        <dbReference type="EMBL" id="PRP88788.1"/>
    </source>
</evidence>
<protein>
    <submittedName>
        <fullName evidence="3">Putative phosphoprotein/coiled-coil protein</fullName>
    </submittedName>
</protein>
<evidence type="ECO:0000313" key="4">
    <source>
        <dbReference type="Proteomes" id="UP000241769"/>
    </source>
</evidence>
<dbReference type="InParanoid" id="A0A2P6NXZ5"/>
<dbReference type="Proteomes" id="UP000241769">
    <property type="component" value="Unassembled WGS sequence"/>
</dbReference>
<feature type="compositionally biased region" description="Basic and acidic residues" evidence="1">
    <location>
        <begin position="130"/>
        <end position="140"/>
    </location>
</feature>
<feature type="compositionally biased region" description="Basic and acidic residues" evidence="1">
    <location>
        <begin position="176"/>
        <end position="218"/>
    </location>
</feature>
<evidence type="ECO:0000256" key="1">
    <source>
        <dbReference type="SAM" id="MobiDB-lite"/>
    </source>
</evidence>
<feature type="compositionally biased region" description="Acidic residues" evidence="1">
    <location>
        <begin position="94"/>
        <end position="109"/>
    </location>
</feature>
<dbReference type="AlphaFoldDB" id="A0A2P6NXZ5"/>
<feature type="domain" description="Casein kinase substrate phosphoprotein PP28" evidence="2">
    <location>
        <begin position="130"/>
        <end position="204"/>
    </location>
</feature>
<dbReference type="OrthoDB" id="21120at2759"/>
<reference evidence="3 4" key="1">
    <citation type="journal article" date="2018" name="Genome Biol. Evol.">
        <title>Multiple Roots of Fruiting Body Formation in Amoebozoa.</title>
        <authorList>
            <person name="Hillmann F."/>
            <person name="Forbes G."/>
            <person name="Novohradska S."/>
            <person name="Ferling I."/>
            <person name="Riege K."/>
            <person name="Groth M."/>
            <person name="Westermann M."/>
            <person name="Marz M."/>
            <person name="Spaller T."/>
            <person name="Winckler T."/>
            <person name="Schaap P."/>
            <person name="Glockner G."/>
        </authorList>
    </citation>
    <scope>NUCLEOTIDE SEQUENCE [LARGE SCALE GENOMIC DNA]</scope>
    <source>
        <strain evidence="3 4">Jena</strain>
    </source>
</reference>
<keyword evidence="4" id="KW-1185">Reference proteome</keyword>
<dbReference type="EMBL" id="MDYQ01000007">
    <property type="protein sequence ID" value="PRP88788.1"/>
    <property type="molecule type" value="Genomic_DNA"/>
</dbReference>
<proteinExistence type="predicted"/>
<dbReference type="Pfam" id="PF10252">
    <property type="entry name" value="PP28"/>
    <property type="match status" value="1"/>
</dbReference>
<dbReference type="InterPro" id="IPR039876">
    <property type="entry name" value="HAP28"/>
</dbReference>
<sequence length="218" mass="24344">MSGRGRGGAKGKEVVPGSRAYEKLKSQGKRSGGGRGGRGGGARGEFREDWEDQERPKTVDDESSSEEEDSEEEDSEDEQTSKTTKKMSKATLESSEEEDSEEEDSDEEETTKKPREKKGKGVEGIIEIENPNRVKEKNLKAADVAKMIKEGNISNQSSLSRKEKEALDAQKNQSKSAERKDLARLAEVKKRREEAAARRDEELKAKEQKEKAAREGRR</sequence>
<organism evidence="3 4">
    <name type="scientific">Planoprotostelium fungivorum</name>
    <dbReference type="NCBI Taxonomy" id="1890364"/>
    <lineage>
        <taxon>Eukaryota</taxon>
        <taxon>Amoebozoa</taxon>
        <taxon>Evosea</taxon>
        <taxon>Variosea</taxon>
        <taxon>Cavosteliida</taxon>
        <taxon>Cavosteliaceae</taxon>
        <taxon>Planoprotostelium</taxon>
    </lineage>
</organism>
<feature type="region of interest" description="Disordered" evidence="1">
    <location>
        <begin position="1"/>
        <end position="218"/>
    </location>
</feature>
<dbReference type="PANTHER" id="PTHR22055">
    <property type="entry name" value="28 KDA HEAT- AND ACID-STABLE PHOSPHOPROTEIN PDGF-ASSOCIATED PROTEIN"/>
    <property type="match status" value="1"/>
</dbReference>
<feature type="compositionally biased region" description="Gly residues" evidence="1">
    <location>
        <begin position="30"/>
        <end position="43"/>
    </location>
</feature>
<name>A0A2P6NXZ5_9EUKA</name>
<comment type="caution">
    <text evidence="3">The sequence shown here is derived from an EMBL/GenBank/DDBJ whole genome shotgun (WGS) entry which is preliminary data.</text>
</comment>
<dbReference type="InterPro" id="IPR019380">
    <property type="entry name" value="Casein_kinase_sb_PP28"/>
</dbReference>
<feature type="compositionally biased region" description="Acidic residues" evidence="1">
    <location>
        <begin position="61"/>
        <end position="78"/>
    </location>
</feature>